<keyword evidence="1" id="KW-0472">Membrane</keyword>
<dbReference type="PANTHER" id="PTHR37199">
    <property type="entry name" value="TRANSMEMBRANE PROTEIN"/>
    <property type="match status" value="1"/>
</dbReference>
<protein>
    <submittedName>
        <fullName evidence="2">Uncharacterized protein</fullName>
    </submittedName>
</protein>
<keyword evidence="3" id="KW-1185">Reference proteome</keyword>
<organism evidence="2 3">
    <name type="scientific">Cucurbita argyrosperma subsp. sororia</name>
    <dbReference type="NCBI Taxonomy" id="37648"/>
    <lineage>
        <taxon>Eukaryota</taxon>
        <taxon>Viridiplantae</taxon>
        <taxon>Streptophyta</taxon>
        <taxon>Embryophyta</taxon>
        <taxon>Tracheophyta</taxon>
        <taxon>Spermatophyta</taxon>
        <taxon>Magnoliopsida</taxon>
        <taxon>eudicotyledons</taxon>
        <taxon>Gunneridae</taxon>
        <taxon>Pentapetalae</taxon>
        <taxon>rosids</taxon>
        <taxon>fabids</taxon>
        <taxon>Cucurbitales</taxon>
        <taxon>Cucurbitaceae</taxon>
        <taxon>Cucurbiteae</taxon>
        <taxon>Cucurbita</taxon>
    </lineage>
</organism>
<name>A0AAV6NQH1_9ROSI</name>
<dbReference type="AlphaFoldDB" id="A0AAV6NQH1"/>
<dbReference type="Proteomes" id="UP000685013">
    <property type="component" value="Chromosome 4"/>
</dbReference>
<sequence length="72" mass="7024">MVRVLRDFSGEGGGGFINAPTVLILWAAVVSISIISTVIFSCTGGGPKDKTSSHSDTYGAACAAGCGAGCGG</sequence>
<comment type="caution">
    <text evidence="2">The sequence shown here is derived from an EMBL/GenBank/DDBJ whole genome shotgun (WGS) entry which is preliminary data.</text>
</comment>
<dbReference type="EMBL" id="JAGKQH010000004">
    <property type="protein sequence ID" value="KAG6601275.1"/>
    <property type="molecule type" value="Genomic_DNA"/>
</dbReference>
<dbReference type="PANTHER" id="PTHR37199:SF5">
    <property type="entry name" value="TRANSMEMBRANE PROTEIN"/>
    <property type="match status" value="1"/>
</dbReference>
<feature type="non-terminal residue" evidence="2">
    <location>
        <position position="1"/>
    </location>
</feature>
<proteinExistence type="predicted"/>
<evidence type="ECO:0000313" key="2">
    <source>
        <dbReference type="EMBL" id="KAG6601275.1"/>
    </source>
</evidence>
<feature type="transmembrane region" description="Helical" evidence="1">
    <location>
        <begin position="20"/>
        <end position="40"/>
    </location>
</feature>
<evidence type="ECO:0000256" key="1">
    <source>
        <dbReference type="SAM" id="Phobius"/>
    </source>
</evidence>
<evidence type="ECO:0000313" key="3">
    <source>
        <dbReference type="Proteomes" id="UP000685013"/>
    </source>
</evidence>
<keyword evidence="1" id="KW-0812">Transmembrane</keyword>
<accession>A0AAV6NQH1</accession>
<keyword evidence="1" id="KW-1133">Transmembrane helix</keyword>
<gene>
    <name evidence="2" type="ORF">SDJN03_06508</name>
</gene>
<reference evidence="2 3" key="1">
    <citation type="journal article" date="2021" name="Hortic Res">
        <title>The domestication of Cucurbita argyrosperma as revealed by the genome of its wild relative.</title>
        <authorList>
            <person name="Barrera-Redondo J."/>
            <person name="Sanchez-de la Vega G."/>
            <person name="Aguirre-Liguori J.A."/>
            <person name="Castellanos-Morales G."/>
            <person name="Gutierrez-Guerrero Y.T."/>
            <person name="Aguirre-Dugua X."/>
            <person name="Aguirre-Planter E."/>
            <person name="Tenaillon M.I."/>
            <person name="Lira-Saade R."/>
            <person name="Eguiarte L.E."/>
        </authorList>
    </citation>
    <scope>NUCLEOTIDE SEQUENCE [LARGE SCALE GENOMIC DNA]</scope>
    <source>
        <strain evidence="2">JBR-2021</strain>
    </source>
</reference>